<proteinExistence type="predicted"/>
<name>K4AP40_SETIT</name>
<dbReference type="EMBL" id="AGNK02005719">
    <property type="status" value="NOT_ANNOTATED_CDS"/>
    <property type="molecule type" value="Genomic_DNA"/>
</dbReference>
<reference evidence="1" key="2">
    <citation type="submission" date="2018-08" db="UniProtKB">
        <authorList>
            <consortium name="EnsemblPlants"/>
        </authorList>
    </citation>
    <scope>IDENTIFICATION</scope>
    <source>
        <strain evidence="1">Yugu1</strain>
    </source>
</reference>
<dbReference type="InParanoid" id="K4AP40"/>
<evidence type="ECO:0000313" key="2">
    <source>
        <dbReference type="Proteomes" id="UP000004995"/>
    </source>
</evidence>
<sequence>MKEAFIHPLIQNMLCSYKSLMKPSNVKLSR</sequence>
<evidence type="ECO:0000313" key="1">
    <source>
        <dbReference type="EnsemblPlants" id="KQK89446"/>
    </source>
</evidence>
<reference evidence="2" key="1">
    <citation type="journal article" date="2012" name="Nat. Biotechnol.">
        <title>Reference genome sequence of the model plant Setaria.</title>
        <authorList>
            <person name="Bennetzen J.L."/>
            <person name="Schmutz J."/>
            <person name="Wang H."/>
            <person name="Percifield R."/>
            <person name="Hawkins J."/>
            <person name="Pontaroli A.C."/>
            <person name="Estep M."/>
            <person name="Feng L."/>
            <person name="Vaughn J.N."/>
            <person name="Grimwood J."/>
            <person name="Jenkins J."/>
            <person name="Barry K."/>
            <person name="Lindquist E."/>
            <person name="Hellsten U."/>
            <person name="Deshpande S."/>
            <person name="Wang X."/>
            <person name="Wu X."/>
            <person name="Mitros T."/>
            <person name="Triplett J."/>
            <person name="Yang X."/>
            <person name="Ye C.Y."/>
            <person name="Mauro-Herrera M."/>
            <person name="Wang L."/>
            <person name="Li P."/>
            <person name="Sharma M."/>
            <person name="Sharma R."/>
            <person name="Ronald P.C."/>
            <person name="Panaud O."/>
            <person name="Kellogg E.A."/>
            <person name="Brutnell T.P."/>
            <person name="Doust A.N."/>
            <person name="Tuskan G.A."/>
            <person name="Rokhsar D."/>
            <person name="Devos K.M."/>
        </authorList>
    </citation>
    <scope>NUCLEOTIDE SEQUENCE [LARGE SCALE GENOMIC DNA]</scope>
    <source>
        <strain evidence="2">cv. Yugu1</strain>
    </source>
</reference>
<dbReference type="HOGENOM" id="CLU_3407061_0_0_1"/>
<dbReference type="AlphaFoldDB" id="K4AP40"/>
<keyword evidence="2" id="KW-1185">Reference proteome</keyword>
<organism evidence="1 2">
    <name type="scientific">Setaria italica</name>
    <name type="common">Foxtail millet</name>
    <name type="synonym">Panicum italicum</name>
    <dbReference type="NCBI Taxonomy" id="4555"/>
    <lineage>
        <taxon>Eukaryota</taxon>
        <taxon>Viridiplantae</taxon>
        <taxon>Streptophyta</taxon>
        <taxon>Embryophyta</taxon>
        <taxon>Tracheophyta</taxon>
        <taxon>Spermatophyta</taxon>
        <taxon>Magnoliopsida</taxon>
        <taxon>Liliopsida</taxon>
        <taxon>Poales</taxon>
        <taxon>Poaceae</taxon>
        <taxon>PACMAD clade</taxon>
        <taxon>Panicoideae</taxon>
        <taxon>Panicodae</taxon>
        <taxon>Paniceae</taxon>
        <taxon>Cenchrinae</taxon>
        <taxon>Setaria</taxon>
    </lineage>
</organism>
<accession>K4AP40</accession>
<dbReference type="Proteomes" id="UP000004995">
    <property type="component" value="Unassembled WGS sequence"/>
</dbReference>
<dbReference type="EnsemblPlants" id="KQK89446">
    <property type="protein sequence ID" value="KQK89446"/>
    <property type="gene ID" value="SETIT_040688mg"/>
</dbReference>
<dbReference type="Gramene" id="KQK89446">
    <property type="protein sequence ID" value="KQK89446"/>
    <property type="gene ID" value="SETIT_040688mg"/>
</dbReference>
<protein>
    <submittedName>
        <fullName evidence="1">Uncharacterized protein</fullName>
    </submittedName>
</protein>